<comment type="caution">
    <text evidence="1">The sequence shown here is derived from an EMBL/GenBank/DDBJ whole genome shotgun (WGS) entry which is preliminary data.</text>
</comment>
<keyword evidence="2" id="KW-1185">Reference proteome</keyword>
<accession>A0A1E7WCC8</accession>
<name>A0A1E7WCC8_9BURK</name>
<protein>
    <submittedName>
        <fullName evidence="1">Uncharacterized protein</fullName>
    </submittedName>
</protein>
<sequence>MNQFPCVMTLKVDTAAVTQLRRMVTRICGDSLEFIRIEICEQGTRMKVWLCVGAAMVTPVMDAVMQSLPGAEFGRFTQTSHY</sequence>
<dbReference type="AlphaFoldDB" id="A0A1E7WCC8"/>
<evidence type="ECO:0000313" key="2">
    <source>
        <dbReference type="Proteomes" id="UP000175989"/>
    </source>
</evidence>
<dbReference type="Proteomes" id="UP000175989">
    <property type="component" value="Unassembled WGS sequence"/>
</dbReference>
<organism evidence="1 2">
    <name type="scientific">Duganella phyllosphaerae</name>
    <dbReference type="NCBI Taxonomy" id="762836"/>
    <lineage>
        <taxon>Bacteria</taxon>
        <taxon>Pseudomonadati</taxon>
        <taxon>Pseudomonadota</taxon>
        <taxon>Betaproteobacteria</taxon>
        <taxon>Burkholderiales</taxon>
        <taxon>Oxalobacteraceae</taxon>
        <taxon>Telluria group</taxon>
        <taxon>Duganella</taxon>
    </lineage>
</organism>
<dbReference type="RefSeq" id="WP_229255471.1">
    <property type="nucleotide sequence ID" value="NZ_LROM01000131.1"/>
</dbReference>
<evidence type="ECO:0000313" key="1">
    <source>
        <dbReference type="EMBL" id="OEZ94570.1"/>
    </source>
</evidence>
<dbReference type="EMBL" id="LROM01000131">
    <property type="protein sequence ID" value="OEZ94570.1"/>
    <property type="molecule type" value="Genomic_DNA"/>
</dbReference>
<proteinExistence type="predicted"/>
<gene>
    <name evidence="1" type="ORF">DUPY_45230</name>
</gene>
<reference evidence="2" key="1">
    <citation type="journal article" date="2016" name="Front. Microbiol.">
        <title>Molecular Keys to the Janthinobacterium and Duganella spp. Interaction with the Plant Pathogen Fusarium graminearum.</title>
        <authorList>
            <person name="Haack F.S."/>
            <person name="Poehlein A."/>
            <person name="Kroger C."/>
            <person name="Voigt C.A."/>
            <person name="Piepenbring M."/>
            <person name="Bode H.B."/>
            <person name="Daniel R."/>
            <person name="Schafer W."/>
            <person name="Streit W.R."/>
        </authorList>
    </citation>
    <scope>NUCLEOTIDE SEQUENCE [LARGE SCALE GENOMIC DNA]</scope>
    <source>
        <strain evidence="2">T54</strain>
    </source>
</reference>